<sequence>MEDQEGDKEEEMTAKVIQQDSPTKPKVSHQGTNVAVVVAAETGDKPLVSTNNDTQPSEQSAEVPAEQITEGPSQVENSAPATAAAAQPEEKHKTESSQPEATATAQPEANQAENSTPSRSSPCRRGHNKAYEQRIQICGNT</sequence>
<comment type="caution">
    <text evidence="2">The sequence shown here is derived from an EMBL/GenBank/DDBJ whole genome shotgun (WGS) entry which is preliminary data.</text>
</comment>
<evidence type="ECO:0000256" key="1">
    <source>
        <dbReference type="SAM" id="MobiDB-lite"/>
    </source>
</evidence>
<feature type="region of interest" description="Disordered" evidence="1">
    <location>
        <begin position="1"/>
        <end position="141"/>
    </location>
</feature>
<name>A0A9N8HTK3_9STRA</name>
<feature type="compositionally biased region" description="Acidic residues" evidence="1">
    <location>
        <begin position="1"/>
        <end position="10"/>
    </location>
</feature>
<accession>A0A9N8HTK3</accession>
<dbReference type="EMBL" id="CAICTM010001283">
    <property type="protein sequence ID" value="CAB9522268.1"/>
    <property type="molecule type" value="Genomic_DNA"/>
</dbReference>
<organism evidence="2 3">
    <name type="scientific">Seminavis robusta</name>
    <dbReference type="NCBI Taxonomy" id="568900"/>
    <lineage>
        <taxon>Eukaryota</taxon>
        <taxon>Sar</taxon>
        <taxon>Stramenopiles</taxon>
        <taxon>Ochrophyta</taxon>
        <taxon>Bacillariophyta</taxon>
        <taxon>Bacillariophyceae</taxon>
        <taxon>Bacillariophycidae</taxon>
        <taxon>Naviculales</taxon>
        <taxon>Naviculaceae</taxon>
        <taxon>Seminavis</taxon>
    </lineage>
</organism>
<evidence type="ECO:0000313" key="2">
    <source>
        <dbReference type="EMBL" id="CAB9522268.1"/>
    </source>
</evidence>
<proteinExistence type="predicted"/>
<gene>
    <name evidence="2" type="ORF">SEMRO_1285_G259310.1</name>
</gene>
<feature type="compositionally biased region" description="Polar residues" evidence="1">
    <location>
        <begin position="96"/>
        <end position="121"/>
    </location>
</feature>
<reference evidence="2" key="1">
    <citation type="submission" date="2020-06" db="EMBL/GenBank/DDBJ databases">
        <authorList>
            <consortium name="Plant Systems Biology data submission"/>
        </authorList>
    </citation>
    <scope>NUCLEOTIDE SEQUENCE</scope>
    <source>
        <strain evidence="2">D6</strain>
    </source>
</reference>
<feature type="compositionally biased region" description="Polar residues" evidence="1">
    <location>
        <begin position="48"/>
        <end position="60"/>
    </location>
</feature>
<dbReference type="AlphaFoldDB" id="A0A9N8HTK3"/>
<evidence type="ECO:0000313" key="3">
    <source>
        <dbReference type="Proteomes" id="UP001153069"/>
    </source>
</evidence>
<protein>
    <submittedName>
        <fullName evidence="2">Uncharacterized protein</fullName>
    </submittedName>
</protein>
<dbReference type="Proteomes" id="UP001153069">
    <property type="component" value="Unassembled WGS sequence"/>
</dbReference>
<keyword evidence="3" id="KW-1185">Reference proteome</keyword>